<evidence type="ECO:0000313" key="2">
    <source>
        <dbReference type="EMBL" id="KAF2660256.1"/>
    </source>
</evidence>
<keyword evidence="1" id="KW-0812">Transmembrane</keyword>
<reference evidence="2" key="1">
    <citation type="journal article" date="2020" name="Stud. Mycol.">
        <title>101 Dothideomycetes genomes: a test case for predicting lifestyles and emergence of pathogens.</title>
        <authorList>
            <person name="Haridas S."/>
            <person name="Albert R."/>
            <person name="Binder M."/>
            <person name="Bloem J."/>
            <person name="Labutti K."/>
            <person name="Salamov A."/>
            <person name="Andreopoulos B."/>
            <person name="Baker S."/>
            <person name="Barry K."/>
            <person name="Bills G."/>
            <person name="Bluhm B."/>
            <person name="Cannon C."/>
            <person name="Castanera R."/>
            <person name="Culley D."/>
            <person name="Daum C."/>
            <person name="Ezra D."/>
            <person name="Gonzalez J."/>
            <person name="Henrissat B."/>
            <person name="Kuo A."/>
            <person name="Liang C."/>
            <person name="Lipzen A."/>
            <person name="Lutzoni F."/>
            <person name="Magnuson J."/>
            <person name="Mondo S."/>
            <person name="Nolan M."/>
            <person name="Ohm R."/>
            <person name="Pangilinan J."/>
            <person name="Park H.-J."/>
            <person name="Ramirez L."/>
            <person name="Alfaro M."/>
            <person name="Sun H."/>
            <person name="Tritt A."/>
            <person name="Yoshinaga Y."/>
            <person name="Zwiers L.-H."/>
            <person name="Turgeon B."/>
            <person name="Goodwin S."/>
            <person name="Spatafora J."/>
            <person name="Crous P."/>
            <person name="Grigoriev I."/>
        </authorList>
    </citation>
    <scope>NUCLEOTIDE SEQUENCE</scope>
    <source>
        <strain evidence="2">CBS 122681</strain>
    </source>
</reference>
<feature type="transmembrane region" description="Helical" evidence="1">
    <location>
        <begin position="60"/>
        <end position="80"/>
    </location>
</feature>
<keyword evidence="3" id="KW-1185">Reference proteome</keyword>
<protein>
    <submittedName>
        <fullName evidence="2">Uncharacterized protein</fullName>
    </submittedName>
</protein>
<dbReference type="Proteomes" id="UP000799324">
    <property type="component" value="Unassembled WGS sequence"/>
</dbReference>
<organism evidence="2 3">
    <name type="scientific">Lophiostoma macrostomum CBS 122681</name>
    <dbReference type="NCBI Taxonomy" id="1314788"/>
    <lineage>
        <taxon>Eukaryota</taxon>
        <taxon>Fungi</taxon>
        <taxon>Dikarya</taxon>
        <taxon>Ascomycota</taxon>
        <taxon>Pezizomycotina</taxon>
        <taxon>Dothideomycetes</taxon>
        <taxon>Pleosporomycetidae</taxon>
        <taxon>Pleosporales</taxon>
        <taxon>Lophiostomataceae</taxon>
        <taxon>Lophiostoma</taxon>
    </lineage>
</organism>
<sequence>MNRHDGKTGRFWVGGLHQGYPFPCLVSSLLLCVLSRPAISLRLFRTQACYIPPFHFLSSLLFPCLGAAWALVSVSVTVFIHSHGFLGYGGILGGWACRYHGPVERASVYIGGYDRIRLLVGG</sequence>
<evidence type="ECO:0000256" key="1">
    <source>
        <dbReference type="SAM" id="Phobius"/>
    </source>
</evidence>
<dbReference type="EMBL" id="MU004301">
    <property type="protein sequence ID" value="KAF2660256.1"/>
    <property type="molecule type" value="Genomic_DNA"/>
</dbReference>
<name>A0A6A6TLD3_9PLEO</name>
<gene>
    <name evidence="2" type="ORF">K491DRAFT_97334</name>
</gene>
<keyword evidence="1" id="KW-0472">Membrane</keyword>
<evidence type="ECO:0000313" key="3">
    <source>
        <dbReference type="Proteomes" id="UP000799324"/>
    </source>
</evidence>
<accession>A0A6A6TLD3</accession>
<feature type="transmembrane region" description="Helical" evidence="1">
    <location>
        <begin position="20"/>
        <end position="39"/>
    </location>
</feature>
<keyword evidence="1" id="KW-1133">Transmembrane helix</keyword>
<dbReference type="AlphaFoldDB" id="A0A6A6TLD3"/>
<proteinExistence type="predicted"/>